<dbReference type="GO" id="GO:0019825">
    <property type="term" value="F:oxygen binding"/>
    <property type="evidence" value="ECO:0007669"/>
    <property type="project" value="InterPro"/>
</dbReference>
<keyword evidence="2 6" id="KW-0813">Transport</keyword>
<dbReference type="InterPro" id="IPR009050">
    <property type="entry name" value="Globin-like_sf"/>
</dbReference>
<keyword evidence="6" id="KW-0561">Oxygen transport</keyword>
<evidence type="ECO:0000256" key="2">
    <source>
        <dbReference type="ARBA" id="ARBA00022448"/>
    </source>
</evidence>
<keyword evidence="3 6" id="KW-0349">Heme</keyword>
<evidence type="ECO:0000256" key="6">
    <source>
        <dbReference type="PIRNR" id="PIRNR002030"/>
    </source>
</evidence>
<dbReference type="AlphaFoldDB" id="A0A177NSP1"/>
<comment type="caution">
    <text evidence="9">The sequence shown here is derived from an EMBL/GenBank/DDBJ whole genome shotgun (WGS) entry which is preliminary data.</text>
</comment>
<accession>A0A177NSP1</accession>
<comment type="similarity">
    <text evidence="1 6">Belongs to the truncated hemoglobin family. Group I subfamily.</text>
</comment>
<dbReference type="Proteomes" id="UP000078476">
    <property type="component" value="Unassembled WGS sequence"/>
</dbReference>
<dbReference type="PIRSF" id="PIRSF002030">
    <property type="entry name" value="Globin_Protozoa/Cyanobacteria"/>
    <property type="match status" value="1"/>
</dbReference>
<dbReference type="SUPFAM" id="SSF46458">
    <property type="entry name" value="Globin-like"/>
    <property type="match status" value="1"/>
</dbReference>
<dbReference type="InterPro" id="IPR016339">
    <property type="entry name" value="Hemoglobin_trunc_I"/>
</dbReference>
<gene>
    <name evidence="9" type="ORF">A1359_02700</name>
</gene>
<feature type="binding site" description="proximal binding residue" evidence="7">
    <location>
        <position position="74"/>
    </location>
    <ligand>
        <name>heme</name>
        <dbReference type="ChEBI" id="CHEBI:30413"/>
    </ligand>
    <ligandPart>
        <name>Fe</name>
        <dbReference type="ChEBI" id="CHEBI:18248"/>
    </ligandPart>
</feature>
<protein>
    <recommendedName>
        <fullName evidence="6">Group 1 truncated hemoglobin</fullName>
    </recommendedName>
</protein>
<organism evidence="9 10">
    <name type="scientific">Methylomonas lenta</name>
    <dbReference type="NCBI Taxonomy" id="980561"/>
    <lineage>
        <taxon>Bacteria</taxon>
        <taxon>Pseudomonadati</taxon>
        <taxon>Pseudomonadota</taxon>
        <taxon>Gammaproteobacteria</taxon>
        <taxon>Methylococcales</taxon>
        <taxon>Methylococcaceae</taxon>
        <taxon>Methylomonas</taxon>
    </lineage>
</organism>
<dbReference type="Gene3D" id="1.10.490.10">
    <property type="entry name" value="Globins"/>
    <property type="match status" value="1"/>
</dbReference>
<proteinExistence type="inferred from homology"/>
<dbReference type="InterPro" id="IPR012292">
    <property type="entry name" value="Globin/Proto"/>
</dbReference>
<dbReference type="Pfam" id="PF01152">
    <property type="entry name" value="Bac_globin"/>
    <property type="match status" value="1"/>
</dbReference>
<dbReference type="STRING" id="980561.A1359_02700"/>
<evidence type="ECO:0000313" key="9">
    <source>
        <dbReference type="EMBL" id="OAI21077.1"/>
    </source>
</evidence>
<dbReference type="GO" id="GO:0020037">
    <property type="term" value="F:heme binding"/>
    <property type="evidence" value="ECO:0007669"/>
    <property type="project" value="InterPro"/>
</dbReference>
<evidence type="ECO:0000256" key="3">
    <source>
        <dbReference type="ARBA" id="ARBA00022617"/>
    </source>
</evidence>
<sequence length="126" mass="14124">MSETSTSLYEQLGGEAAVDAAVDIFYRKVLSDYRINRFFDKSDMEKQAAKQKAFLTMAFGGPNNYTGTDMRQAHDHMVKKMGLDDSHFDAVMEHLTTTLQELNVPENLITQVAAIAESTRTDILGR</sequence>
<dbReference type="EMBL" id="LUUI01000022">
    <property type="protein sequence ID" value="OAI21077.1"/>
    <property type="molecule type" value="Genomic_DNA"/>
</dbReference>
<evidence type="ECO:0000256" key="4">
    <source>
        <dbReference type="ARBA" id="ARBA00022723"/>
    </source>
</evidence>
<evidence type="ECO:0000313" key="10">
    <source>
        <dbReference type="Proteomes" id="UP000078476"/>
    </source>
</evidence>
<evidence type="ECO:0000256" key="1">
    <source>
        <dbReference type="ARBA" id="ARBA00009660"/>
    </source>
</evidence>
<keyword evidence="10" id="KW-1185">Reference proteome</keyword>
<dbReference type="RefSeq" id="WP_066977017.1">
    <property type="nucleotide sequence ID" value="NZ_LUUI01000022.1"/>
</dbReference>
<dbReference type="CDD" id="cd00454">
    <property type="entry name" value="TrHb1_N"/>
    <property type="match status" value="1"/>
</dbReference>
<name>A0A177NSP1_9GAMM</name>
<evidence type="ECO:0000256" key="5">
    <source>
        <dbReference type="ARBA" id="ARBA00023004"/>
    </source>
</evidence>
<dbReference type="OrthoDB" id="9795814at2"/>
<comment type="cofactor">
    <cofactor evidence="7">
        <name>heme</name>
        <dbReference type="ChEBI" id="CHEBI:30413"/>
    </cofactor>
    <text evidence="7">Binds 1 heme group per subunit.</text>
</comment>
<dbReference type="GO" id="GO:0046872">
    <property type="term" value="F:metal ion binding"/>
    <property type="evidence" value="ECO:0007669"/>
    <property type="project" value="UniProtKB-UniRule"/>
</dbReference>
<keyword evidence="5 6" id="KW-0408">Iron</keyword>
<evidence type="ECO:0000256" key="8">
    <source>
        <dbReference type="PIRSR" id="PIRSR601486-1"/>
    </source>
</evidence>
<feature type="binding site" description="distal binding residue" evidence="8">
    <location>
        <position position="74"/>
    </location>
    <ligand>
        <name>heme</name>
        <dbReference type="ChEBI" id="CHEBI:30413"/>
    </ligand>
    <ligandPart>
        <name>Fe</name>
        <dbReference type="ChEBI" id="CHEBI:18248"/>
    </ligandPart>
</feature>
<dbReference type="InterPro" id="IPR001486">
    <property type="entry name" value="Hemoglobin_trunc"/>
</dbReference>
<dbReference type="GO" id="GO:0005344">
    <property type="term" value="F:oxygen carrier activity"/>
    <property type="evidence" value="ECO:0007669"/>
    <property type="project" value="UniProtKB-UniRule"/>
</dbReference>
<reference evidence="9 10" key="1">
    <citation type="submission" date="2016-03" db="EMBL/GenBank/DDBJ databases">
        <authorList>
            <person name="Ploux O."/>
        </authorList>
    </citation>
    <scope>NUCLEOTIDE SEQUENCE [LARGE SCALE GENOMIC DNA]</scope>
    <source>
        <strain evidence="9 10">R-45370</strain>
    </source>
</reference>
<evidence type="ECO:0000256" key="7">
    <source>
        <dbReference type="PIRSR" id="PIRSR002030-1"/>
    </source>
</evidence>
<keyword evidence="4 6" id="KW-0479">Metal-binding</keyword>